<sequence length="516" mass="57382">QIVMGPNRALVDLKPFKKRAPFLPTDVVAGTDGALYLCDMYNNTSERNNLLSGTIYRISRKDEGKVTRPKLDYTTTAGLIEALKSPASSVRATAVPLLAAKGDAIVPQLMNLFKTETNPYLWARAIWVLAQTGPKGQSNARKLLANKNPQWRLVAYRALRWAKPDELLEHARALARDQDPSVRREVALSMRNVPYEQCKEVLRGLIEGYDGENRWYLEALGTAATGKETEVYAKLIRPQLIKAPHGKWDWRAKRLAWRFHVPEAVGDLSQVIVAQKPSIQEFRHLASAFACYSSEEERVNYKKALESLGANAAFKGKNYQQTIREFVAKDLTAPQGSLLKTSYVVPKAFGEETKISDVKTISALKGSASRGKVQVSRCFICHKVDGQGVDFGPNLTGWGKPRPIEEIVEAMVHPSAKLAPGFETSMRIKDRGHVAEGMYSNYAKHGPGSQFGGSLSLKVFGGQTHKIFYSHEGSKIDVLKKHSWMPPANKQGLTDQDIRDIAEYLKSPSGYAERNN</sequence>
<dbReference type="GO" id="GO:0046872">
    <property type="term" value="F:metal ion binding"/>
    <property type="evidence" value="ECO:0007669"/>
    <property type="project" value="UniProtKB-KW"/>
</dbReference>
<dbReference type="SUPFAM" id="SSF46626">
    <property type="entry name" value="Cytochrome c"/>
    <property type="match status" value="1"/>
</dbReference>
<dbReference type="EMBL" id="UINC01033562">
    <property type="protein sequence ID" value="SVB23042.1"/>
    <property type="molecule type" value="Genomic_DNA"/>
</dbReference>
<dbReference type="InterPro" id="IPR009056">
    <property type="entry name" value="Cyt_c-like_dom"/>
</dbReference>
<dbReference type="NCBIfam" id="TIGR02603">
    <property type="entry name" value="CxxCH_TIGR02603"/>
    <property type="match status" value="1"/>
</dbReference>
<evidence type="ECO:0000256" key="1">
    <source>
        <dbReference type="ARBA" id="ARBA00022617"/>
    </source>
</evidence>
<evidence type="ECO:0000313" key="5">
    <source>
        <dbReference type="EMBL" id="SVB23042.1"/>
    </source>
</evidence>
<keyword evidence="3" id="KW-0408">Iron</keyword>
<dbReference type="InterPro" id="IPR016024">
    <property type="entry name" value="ARM-type_fold"/>
</dbReference>
<evidence type="ECO:0000256" key="2">
    <source>
        <dbReference type="ARBA" id="ARBA00022723"/>
    </source>
</evidence>
<protein>
    <recommendedName>
        <fullName evidence="4">Cytochrome c domain-containing protein</fullName>
    </recommendedName>
</protein>
<keyword evidence="2" id="KW-0479">Metal-binding</keyword>
<dbReference type="SUPFAM" id="SSF48371">
    <property type="entry name" value="ARM repeat"/>
    <property type="match status" value="1"/>
</dbReference>
<organism evidence="5">
    <name type="scientific">marine metagenome</name>
    <dbReference type="NCBI Taxonomy" id="408172"/>
    <lineage>
        <taxon>unclassified sequences</taxon>
        <taxon>metagenomes</taxon>
        <taxon>ecological metagenomes</taxon>
    </lineage>
</organism>
<feature type="non-terminal residue" evidence="5">
    <location>
        <position position="1"/>
    </location>
</feature>
<evidence type="ECO:0000256" key="3">
    <source>
        <dbReference type="ARBA" id="ARBA00023004"/>
    </source>
</evidence>
<dbReference type="PROSITE" id="PS51007">
    <property type="entry name" value="CYTC"/>
    <property type="match status" value="1"/>
</dbReference>
<dbReference type="Gene3D" id="1.25.10.10">
    <property type="entry name" value="Leucine-rich Repeat Variant"/>
    <property type="match status" value="1"/>
</dbReference>
<dbReference type="PANTHER" id="PTHR33546">
    <property type="entry name" value="LARGE, MULTIFUNCTIONAL SECRETED PROTEIN-RELATED"/>
    <property type="match status" value="1"/>
</dbReference>
<feature type="domain" description="Cytochrome c" evidence="4">
    <location>
        <begin position="366"/>
        <end position="509"/>
    </location>
</feature>
<dbReference type="AlphaFoldDB" id="A0A382CB30"/>
<proteinExistence type="predicted"/>
<evidence type="ECO:0000259" key="4">
    <source>
        <dbReference type="PROSITE" id="PS51007"/>
    </source>
</evidence>
<dbReference type="GO" id="GO:0009055">
    <property type="term" value="F:electron transfer activity"/>
    <property type="evidence" value="ECO:0007669"/>
    <property type="project" value="InterPro"/>
</dbReference>
<dbReference type="PANTHER" id="PTHR33546:SF1">
    <property type="entry name" value="LARGE, MULTIFUNCTIONAL SECRETED PROTEIN"/>
    <property type="match status" value="1"/>
</dbReference>
<dbReference type="InterPro" id="IPR011989">
    <property type="entry name" value="ARM-like"/>
</dbReference>
<accession>A0A382CB30</accession>
<dbReference type="Gene3D" id="1.10.760.10">
    <property type="entry name" value="Cytochrome c-like domain"/>
    <property type="match status" value="1"/>
</dbReference>
<dbReference type="InterPro" id="IPR013427">
    <property type="entry name" value="Haem-bd_dom_put"/>
</dbReference>
<name>A0A382CB30_9ZZZZ</name>
<reference evidence="5" key="1">
    <citation type="submission" date="2018-05" db="EMBL/GenBank/DDBJ databases">
        <authorList>
            <person name="Lanie J.A."/>
            <person name="Ng W.-L."/>
            <person name="Kazmierczak K.M."/>
            <person name="Andrzejewski T.M."/>
            <person name="Davidsen T.M."/>
            <person name="Wayne K.J."/>
            <person name="Tettelin H."/>
            <person name="Glass J.I."/>
            <person name="Rusch D."/>
            <person name="Podicherti R."/>
            <person name="Tsui H.-C.T."/>
            <person name="Winkler M.E."/>
        </authorList>
    </citation>
    <scope>NUCLEOTIDE SEQUENCE</scope>
</reference>
<gene>
    <name evidence="5" type="ORF">METZ01_LOCUS175896</name>
</gene>
<keyword evidence="1" id="KW-0349">Heme</keyword>
<dbReference type="GO" id="GO:0020037">
    <property type="term" value="F:heme binding"/>
    <property type="evidence" value="ECO:0007669"/>
    <property type="project" value="InterPro"/>
</dbReference>
<dbReference type="InterPro" id="IPR036909">
    <property type="entry name" value="Cyt_c-like_dom_sf"/>
</dbReference>